<dbReference type="Gene3D" id="3.20.20.140">
    <property type="entry name" value="Metal-dependent hydrolases"/>
    <property type="match status" value="1"/>
</dbReference>
<dbReference type="AlphaFoldDB" id="N1MT90"/>
<protein>
    <recommendedName>
        <fullName evidence="2">Amidohydrolase-related domain-containing protein</fullName>
    </recommendedName>
</protein>
<dbReference type="SUPFAM" id="SSF51556">
    <property type="entry name" value="Metallo-dependent hydrolases"/>
    <property type="match status" value="1"/>
</dbReference>
<dbReference type="InterPro" id="IPR032466">
    <property type="entry name" value="Metal_Hydrolase"/>
</dbReference>
<gene>
    <name evidence="3" type="ORF">EBBID32_43500</name>
</gene>
<dbReference type="EMBL" id="CAVK010000242">
    <property type="protein sequence ID" value="CCW19979.1"/>
    <property type="molecule type" value="Genomic_DNA"/>
</dbReference>
<keyword evidence="4" id="KW-1185">Reference proteome</keyword>
<evidence type="ECO:0000313" key="3">
    <source>
        <dbReference type="EMBL" id="CCW19979.1"/>
    </source>
</evidence>
<keyword evidence="1" id="KW-0456">Lyase</keyword>
<organism evidence="3 4">
    <name type="scientific">Sphingobium indicum BiD32</name>
    <dbReference type="NCBI Taxonomy" id="1301087"/>
    <lineage>
        <taxon>Bacteria</taxon>
        <taxon>Pseudomonadati</taxon>
        <taxon>Pseudomonadota</taxon>
        <taxon>Alphaproteobacteria</taxon>
        <taxon>Sphingomonadales</taxon>
        <taxon>Sphingomonadaceae</taxon>
        <taxon>Sphingobium</taxon>
    </lineage>
</organism>
<evidence type="ECO:0000313" key="4">
    <source>
        <dbReference type="Proteomes" id="UP000013201"/>
    </source>
</evidence>
<dbReference type="PANTHER" id="PTHR21240:SF19">
    <property type="entry name" value="CATALYTIC_ HYDROLASE"/>
    <property type="match status" value="1"/>
</dbReference>
<proteinExistence type="predicted"/>
<evidence type="ECO:0000259" key="2">
    <source>
        <dbReference type="Pfam" id="PF04909"/>
    </source>
</evidence>
<dbReference type="Proteomes" id="UP000013201">
    <property type="component" value="Unassembled WGS sequence"/>
</dbReference>
<accession>N1MT90</accession>
<evidence type="ECO:0000256" key="1">
    <source>
        <dbReference type="ARBA" id="ARBA00023239"/>
    </source>
</evidence>
<feature type="domain" description="Amidohydrolase-related" evidence="2">
    <location>
        <begin position="44"/>
        <end position="322"/>
    </location>
</feature>
<name>N1MT90_9SPHN</name>
<dbReference type="InterPro" id="IPR032465">
    <property type="entry name" value="ACMSD"/>
</dbReference>
<dbReference type="InterPro" id="IPR006680">
    <property type="entry name" value="Amidohydro-rel"/>
</dbReference>
<comment type="caution">
    <text evidence="3">The sequence shown here is derived from an EMBL/GenBank/DDBJ whole genome shotgun (WGS) entry which is preliminary data.</text>
</comment>
<sequence length="323" mass="35978">MVIFAPIFSATEIDDIRAYVIHHANEDKALETAMSIDPSKILAIDVHVHAELSCHDPEDPVMAEFFDAASAYFKADRKRPTIPETIAYYRAQNIAFCLFTVDCESGIGAKRISNYEVADIAAEHDDIVIPFASIDPRKGKFGAREARDLVENHGVKGFKFHGIMQDCHPADRVTYPIYEVIAEHGLPAIFHTGHSGMGTGMKGGGGVRLKYGQPILVDDVAVDFPDMKIILAHPSWPWTDESLSMALHKDNVFMDLSGWSPKYFPKQVIQYANTQLKHKMLFGSDWPLIRPEKWIDAAREAGFREDVLPLIMKDNAVGLLGLG</sequence>
<dbReference type="Pfam" id="PF04909">
    <property type="entry name" value="Amidohydro_2"/>
    <property type="match status" value="1"/>
</dbReference>
<reference evidence="3 4" key="1">
    <citation type="submission" date="2013-03" db="EMBL/GenBank/DDBJ databases">
        <authorList>
            <person name="Le V."/>
        </authorList>
    </citation>
    <scope>NUCLEOTIDE SEQUENCE [LARGE SCALE GENOMIC DNA]</scope>
    <source>
        <strain evidence="3 4">BiD32</strain>
    </source>
</reference>
<dbReference type="GO" id="GO:0016831">
    <property type="term" value="F:carboxy-lyase activity"/>
    <property type="evidence" value="ECO:0007669"/>
    <property type="project" value="InterPro"/>
</dbReference>
<reference evidence="4" key="2">
    <citation type="submission" date="2013-04" db="EMBL/GenBank/DDBJ databases">
        <title>Bisphenol A degrading Sphingobium sp. strain BiD32.</title>
        <authorList>
            <person name="Nielsen J.L."/>
            <person name="Zhou N.A."/>
            <person name="Kjeldal H."/>
        </authorList>
    </citation>
    <scope>NUCLEOTIDE SEQUENCE [LARGE SCALE GENOMIC DNA]</scope>
    <source>
        <strain evidence="4">BiD32</strain>
    </source>
</reference>
<dbReference type="GO" id="GO:0016787">
    <property type="term" value="F:hydrolase activity"/>
    <property type="evidence" value="ECO:0007669"/>
    <property type="project" value="InterPro"/>
</dbReference>
<dbReference type="PANTHER" id="PTHR21240">
    <property type="entry name" value="2-AMINO-3-CARBOXYLMUCONATE-6-SEMIALDEHYDE DECARBOXYLASE"/>
    <property type="match status" value="1"/>
</dbReference>